<evidence type="ECO:0000313" key="1">
    <source>
        <dbReference type="EMBL" id="OFC70106.1"/>
    </source>
</evidence>
<dbReference type="STRING" id="1656094.BFC18_13005"/>
<evidence type="ECO:0000313" key="2">
    <source>
        <dbReference type="Proteomes" id="UP000175691"/>
    </source>
</evidence>
<keyword evidence="2" id="KW-1185">Reference proteome</keyword>
<comment type="caution">
    <text evidence="1">The sequence shown here is derived from an EMBL/GenBank/DDBJ whole genome shotgun (WGS) entry which is preliminary data.</text>
</comment>
<reference evidence="1 2" key="1">
    <citation type="submission" date="2016-08" db="EMBL/GenBank/DDBJ databases">
        <authorList>
            <person name="Seilhamer J.J."/>
        </authorList>
    </citation>
    <scope>NUCLEOTIDE SEQUENCE [LARGE SCALE GENOMIC DNA]</scope>
    <source>
        <strain evidence="1 2">KCTC 42603</strain>
    </source>
</reference>
<dbReference type="OrthoDB" id="9179784at2"/>
<dbReference type="EMBL" id="MDHN01000029">
    <property type="protein sequence ID" value="OFC70106.1"/>
    <property type="molecule type" value="Genomic_DNA"/>
</dbReference>
<dbReference type="InterPro" id="IPR027417">
    <property type="entry name" value="P-loop_NTPase"/>
</dbReference>
<gene>
    <name evidence="1" type="ORF">BFC18_13005</name>
</gene>
<protein>
    <submittedName>
        <fullName evidence="1">Uncharacterized protein</fullName>
    </submittedName>
</protein>
<proteinExistence type="predicted"/>
<dbReference type="Gene3D" id="3.40.50.300">
    <property type="entry name" value="P-loop containing nucleotide triphosphate hydrolases"/>
    <property type="match status" value="1"/>
</dbReference>
<sequence>MSNELVNKGLTIVGNGKNKERPIVVVGTARGGTSMVAGVLHHLGVFMGDKAAPPVFEDTHLSSAFERTENDEITEIIRTYNTDNKKWGWKRPSSINYLEKVNDFFDKPLYIFIFKDVLSIAQRNSISMLTEITPTMKQSLNQYLKCVEFLESSKPDALLISYDKALGDPKALIDYIINFYDLSPSKAQVDSAINFVQPNPKEYLDSSRITKAEGAVNEIYNNSISGWARYVHSTKPAEVRVYLNDKEIGSVTANLQNKFSENRLSRDCSFVFELSSDIVDLDALRVRVVNEVVDLPLVLNPPRSVIYTISTADTGFYEMSFTKGGELLTPSMLAQSWFTEKIVGFSDCLFLFLLKNDKGNDAVWYFNGDKQFVGNDIKGIKLSQVDISKITNCLMQSIFKPALFNDSPPPLVNLYNEFQSFRDEFSILLDMIGPDISLESTELECLREVFSTSTKNAWDKFSKDADRLVISVNYENAVYSCRHSIVINNFLIAYPYLDDKDNAIVIFESSHDLKRFLIYDFQNHVFYQNGNCYPVKLALKQVLTLFLESYPLISSYLGENTVGTCGFIRNAHIGHNLWNDLAGIDRLKKLSVLDEIGNILITGGALLEPWGKIEDIFDISPDKINRDVRSESDLVSYIFNNRLFAFRLTDDYISEDLANRLISNFDNGRSNILPRSPNEIRVVFGLRLENRTWSNQKEGFKIVMQYLSKLFSQVTIYVDGHDTIGSDKVQIVSHHEAFDNDIVGLEREIVKYLIESDKPSNVKIVDGVLMDLGESINWIKSSDFFICPWGAGLAKYKWVCNLPGVIFTSHWNINHKPDLNIYESNRYRQNAKECVYVKNEFIKDDEVSAINIHVPGPKDNPSRANFHVEFEGLKLAIDSLISEVGLNV</sequence>
<dbReference type="SUPFAM" id="SSF52540">
    <property type="entry name" value="P-loop containing nucleoside triphosphate hydrolases"/>
    <property type="match status" value="1"/>
</dbReference>
<dbReference type="Proteomes" id="UP000175691">
    <property type="component" value="Unassembled WGS sequence"/>
</dbReference>
<accession>A0A1E7Z997</accession>
<dbReference type="AlphaFoldDB" id="A0A1E7Z997"/>
<name>A0A1E7Z997_9ALTE</name>
<dbReference type="RefSeq" id="WP_070125748.1">
    <property type="nucleotide sequence ID" value="NZ_MDHN01000029.1"/>
</dbReference>
<organism evidence="1 2">
    <name type="scientific">Alteromonas confluentis</name>
    <dbReference type="NCBI Taxonomy" id="1656094"/>
    <lineage>
        <taxon>Bacteria</taxon>
        <taxon>Pseudomonadati</taxon>
        <taxon>Pseudomonadota</taxon>
        <taxon>Gammaproteobacteria</taxon>
        <taxon>Alteromonadales</taxon>
        <taxon>Alteromonadaceae</taxon>
        <taxon>Alteromonas/Salinimonas group</taxon>
        <taxon>Alteromonas</taxon>
    </lineage>
</organism>